<dbReference type="EMBL" id="JACHXF010000025">
    <property type="protein sequence ID" value="MBB3100494.1"/>
    <property type="molecule type" value="Genomic_DNA"/>
</dbReference>
<sequence>MPVSEALRRLAETPAFWTGEPFDTEGLPAEVHLSFPVVGGYALVLDIELPSGDRALGLRRPSASEPVQLGWAPPSGPYPAALRWWELERFARLIALSDPLLPHPGLVVALLSPFAPAAADDDPAEIAAVREAAYRSLRREIPFDEQLAALASGPEQAPLPLFTSERWWPAPQVSSPQVLDEAAIASLSTPAQARLQVRAGHRFPHEDLSDLVRHASALLTEMPNHDWYAATRSLAGRIVGSGDLTAVPALLGALTGAGCDHPTVLDALSEPLVPLEACWVVETLAGAEPGTLLRHHV</sequence>
<comment type="caution">
    <text evidence="1">The sequence shown here is derived from an EMBL/GenBank/DDBJ whole genome shotgun (WGS) entry which is preliminary data.</text>
</comment>
<keyword evidence="2" id="KW-1185">Reference proteome</keyword>
<gene>
    <name evidence="1" type="ORF">FHR83_008216</name>
</gene>
<proteinExistence type="predicted"/>
<protein>
    <submittedName>
        <fullName evidence="1">Uncharacterized protein</fullName>
    </submittedName>
</protein>
<accession>A0A7W5FJ86</accession>
<evidence type="ECO:0000313" key="2">
    <source>
        <dbReference type="Proteomes" id="UP000590749"/>
    </source>
</evidence>
<dbReference type="AlphaFoldDB" id="A0A7W5FJ86"/>
<dbReference type="RefSeq" id="WP_183226532.1">
    <property type="nucleotide sequence ID" value="NZ_BMPW01000010.1"/>
</dbReference>
<reference evidence="1 2" key="1">
    <citation type="submission" date="2020-08" db="EMBL/GenBank/DDBJ databases">
        <title>Genomic Encyclopedia of Type Strains, Phase III (KMG-III): the genomes of soil and plant-associated and newly described type strains.</title>
        <authorList>
            <person name="Whitman W."/>
        </authorList>
    </citation>
    <scope>NUCLEOTIDE SEQUENCE [LARGE SCALE GENOMIC DNA]</scope>
    <source>
        <strain evidence="1 2">CECT 3287</strain>
    </source>
</reference>
<evidence type="ECO:0000313" key="1">
    <source>
        <dbReference type="EMBL" id="MBB3100494.1"/>
    </source>
</evidence>
<dbReference type="Proteomes" id="UP000590749">
    <property type="component" value="Unassembled WGS sequence"/>
</dbReference>
<name>A0A7W5FJ86_9ACTN</name>
<organism evidence="1 2">
    <name type="scientific">Actinoplanes campanulatus</name>
    <dbReference type="NCBI Taxonomy" id="113559"/>
    <lineage>
        <taxon>Bacteria</taxon>
        <taxon>Bacillati</taxon>
        <taxon>Actinomycetota</taxon>
        <taxon>Actinomycetes</taxon>
        <taxon>Micromonosporales</taxon>
        <taxon>Micromonosporaceae</taxon>
        <taxon>Actinoplanes</taxon>
    </lineage>
</organism>